<keyword evidence="4" id="KW-1185">Reference proteome</keyword>
<feature type="compositionally biased region" description="Low complexity" evidence="1">
    <location>
        <begin position="396"/>
        <end position="410"/>
    </location>
</feature>
<evidence type="ECO:0000256" key="1">
    <source>
        <dbReference type="SAM" id="MobiDB-lite"/>
    </source>
</evidence>
<dbReference type="KEGG" id="maic:MAIC_19690"/>
<feature type="region of interest" description="Disordered" evidence="1">
    <location>
        <begin position="396"/>
        <end position="444"/>
    </location>
</feature>
<feature type="compositionally biased region" description="Pro residues" evidence="1">
    <location>
        <begin position="334"/>
        <end position="346"/>
    </location>
</feature>
<reference evidence="3 4" key="1">
    <citation type="journal article" date="2019" name="Emerg. Microbes Infect.">
        <title>Comprehensive subspecies identification of 175 nontuberculous mycobacteria species based on 7547 genomic profiles.</title>
        <authorList>
            <person name="Matsumoto Y."/>
            <person name="Kinjo T."/>
            <person name="Motooka D."/>
            <person name="Nabeya D."/>
            <person name="Jung N."/>
            <person name="Uechi K."/>
            <person name="Horii T."/>
            <person name="Iida T."/>
            <person name="Fujita J."/>
            <person name="Nakamura S."/>
        </authorList>
    </citation>
    <scope>NUCLEOTIDE SEQUENCE [LARGE SCALE GENOMIC DNA]</scope>
    <source>
        <strain evidence="3 4">JCM 6376</strain>
    </source>
</reference>
<protein>
    <submittedName>
        <fullName evidence="3">Uncharacterized protein</fullName>
    </submittedName>
</protein>
<dbReference type="AlphaFoldDB" id="A0AAD1HL74"/>
<keyword evidence="2" id="KW-0732">Signal</keyword>
<feature type="region of interest" description="Disordered" evidence="1">
    <location>
        <begin position="329"/>
        <end position="355"/>
    </location>
</feature>
<feature type="signal peptide" evidence="2">
    <location>
        <begin position="1"/>
        <end position="25"/>
    </location>
</feature>
<evidence type="ECO:0000313" key="4">
    <source>
        <dbReference type="Proteomes" id="UP000467327"/>
    </source>
</evidence>
<dbReference type="Proteomes" id="UP000467327">
    <property type="component" value="Chromosome"/>
</dbReference>
<proteinExistence type="predicted"/>
<organism evidence="3 4">
    <name type="scientific">Mycolicibacterium aichiense</name>
    <dbReference type="NCBI Taxonomy" id="1799"/>
    <lineage>
        <taxon>Bacteria</taxon>
        <taxon>Bacillati</taxon>
        <taxon>Actinomycetota</taxon>
        <taxon>Actinomycetes</taxon>
        <taxon>Mycobacteriales</taxon>
        <taxon>Mycobacteriaceae</taxon>
        <taxon>Mycolicibacterium</taxon>
    </lineage>
</organism>
<sequence length="444" mass="46425">MRRVGRTLSALALLAGAAVVPGCGAPGNLTEIANSLQSALISMPGVTDAWVYHDQSYADGIVFTVAVDVPDATPPQLVAVANRIAETRISLVSNYIEDVEFWVTPDKPVTVRRQSHLDSAQIADDAERLRVIAAHTDGRIDWFRDDDDANQLAITDSHTPGSDLLDIVRRTAGDTGLTMTVSPASPSPSTPRMRVTFPMSAGDRHSVEQFLDVVPVDVFGVRIDDGGVRVLQAMVPADPAVAEQKLSTVIQESRAAAAGPMWLAWYVPSALGGVPMFGGVVEVHDCSVAAAAIHQASLRSEHQPDHSLQDRLQSLIDTCTPPEHISTDVTAPSIPQPVFPSSPTPPTTSVDRQAPDRLRVVDAVAIAVAVEPAPSGTTPGHTSPAAVVRPPLPARTAAAAPHPAAAVNPGAPQPHSGPAVTAGGSPRPATAPHRSASRSARPGR</sequence>
<evidence type="ECO:0000256" key="2">
    <source>
        <dbReference type="SAM" id="SignalP"/>
    </source>
</evidence>
<accession>A0AAD1HL74</accession>
<dbReference type="EMBL" id="AP022561">
    <property type="protein sequence ID" value="BBX07166.1"/>
    <property type="molecule type" value="Genomic_DNA"/>
</dbReference>
<feature type="chain" id="PRO_5041913092" evidence="2">
    <location>
        <begin position="26"/>
        <end position="444"/>
    </location>
</feature>
<gene>
    <name evidence="3" type="ORF">MAIC_19690</name>
</gene>
<evidence type="ECO:0000313" key="3">
    <source>
        <dbReference type="EMBL" id="BBX07166.1"/>
    </source>
</evidence>
<name>A0AAD1HL74_9MYCO</name>